<dbReference type="Proteomes" id="UP001107558">
    <property type="component" value="Chromosome 2"/>
</dbReference>
<keyword evidence="1" id="KW-0175">Coiled coil</keyword>
<feature type="coiled-coil region" evidence="1">
    <location>
        <begin position="136"/>
        <end position="282"/>
    </location>
</feature>
<dbReference type="EMBL" id="JADBJN010000002">
    <property type="protein sequence ID" value="KAG5678760.1"/>
    <property type="molecule type" value="Genomic_DNA"/>
</dbReference>
<accession>A0A9J6CA38</accession>
<proteinExistence type="predicted"/>
<organism evidence="2 3">
    <name type="scientific">Polypedilum vanderplanki</name>
    <name type="common">Sleeping chironomid midge</name>
    <dbReference type="NCBI Taxonomy" id="319348"/>
    <lineage>
        <taxon>Eukaryota</taxon>
        <taxon>Metazoa</taxon>
        <taxon>Ecdysozoa</taxon>
        <taxon>Arthropoda</taxon>
        <taxon>Hexapoda</taxon>
        <taxon>Insecta</taxon>
        <taxon>Pterygota</taxon>
        <taxon>Neoptera</taxon>
        <taxon>Endopterygota</taxon>
        <taxon>Diptera</taxon>
        <taxon>Nematocera</taxon>
        <taxon>Chironomoidea</taxon>
        <taxon>Chironomidae</taxon>
        <taxon>Chironominae</taxon>
        <taxon>Polypedilum</taxon>
        <taxon>Polypedilum</taxon>
    </lineage>
</organism>
<sequence length="297" mass="35388">MYRKKREQGPIYTDVDQLPLQTLQIYKPKVEKPNPDVVIQGIAIELEHVRKDFGISVASKRQVRFEKDDEEEEMSIKEKEAEDERLKKFFTDTRSLIDQEIKFYKKAFDSSVKDFSHKDEYKKEDQEALRKSDDILEKKIARINRLEVIRDSLDKEIKAMVKEHEKSEKEADLRLKTTAEKYQKVIKYLERELQRTTANDTTLDLFRTLEKNLRDTVNKYENIKAREEILSEELKKVKKELHEFKNKSYEESLAIARSASRIKCIEKELYTAEERAESAERSLCRMAIRQRTPQLHH</sequence>
<evidence type="ECO:0000313" key="2">
    <source>
        <dbReference type="EMBL" id="KAG5678760.1"/>
    </source>
</evidence>
<reference evidence="2" key="1">
    <citation type="submission" date="2021-03" db="EMBL/GenBank/DDBJ databases">
        <title>Chromosome level genome of the anhydrobiotic midge Polypedilum vanderplanki.</title>
        <authorList>
            <person name="Yoshida Y."/>
            <person name="Kikawada T."/>
            <person name="Gusev O."/>
        </authorList>
    </citation>
    <scope>NUCLEOTIDE SEQUENCE</scope>
    <source>
        <strain evidence="2">NIAS01</strain>
        <tissue evidence="2">Whole body or cell culture</tissue>
    </source>
</reference>
<dbReference type="OrthoDB" id="10485074at2759"/>
<protein>
    <submittedName>
        <fullName evidence="2">Uncharacterized protein</fullName>
    </submittedName>
</protein>
<name>A0A9J6CA38_POLVA</name>
<dbReference type="AlphaFoldDB" id="A0A9J6CA38"/>
<comment type="caution">
    <text evidence="2">The sequence shown here is derived from an EMBL/GenBank/DDBJ whole genome shotgun (WGS) entry which is preliminary data.</text>
</comment>
<evidence type="ECO:0000313" key="3">
    <source>
        <dbReference type="Proteomes" id="UP001107558"/>
    </source>
</evidence>
<feature type="coiled-coil region" evidence="1">
    <location>
        <begin position="60"/>
        <end position="87"/>
    </location>
</feature>
<keyword evidence="3" id="KW-1185">Reference proteome</keyword>
<gene>
    <name evidence="2" type="ORF">PVAND_008404</name>
</gene>
<evidence type="ECO:0000256" key="1">
    <source>
        <dbReference type="SAM" id="Coils"/>
    </source>
</evidence>